<dbReference type="InterPro" id="IPR002938">
    <property type="entry name" value="FAD-bd"/>
</dbReference>
<gene>
    <name evidence="4" type="ORF">ACFO9K_18450</name>
</gene>
<dbReference type="GO" id="GO:0004497">
    <property type="term" value="F:monooxygenase activity"/>
    <property type="evidence" value="ECO:0007669"/>
    <property type="project" value="UniProtKB-KW"/>
</dbReference>
<reference evidence="4 5" key="1">
    <citation type="journal article" date="2019" name="Int. J. Syst. Evol. Microbiol.">
        <title>The Global Catalogue of Microorganisms (GCM) 10K type strain sequencing project: providing services to taxonomists for standard genome sequencing and annotation.</title>
        <authorList>
            <consortium name="The Broad Institute Genomics Platform"/>
            <consortium name="The Broad Institute Genome Sequencing Center for Infectious Disease"/>
            <person name="Wu L."/>
            <person name="Ma J."/>
        </authorList>
    </citation>
    <scope>NUCLEOTIDE SEQUENCE [LARGE SCALE GENOMIC DNA]</scope>
    <source>
        <strain evidence="4 5">XZYJ18</strain>
    </source>
</reference>
<evidence type="ECO:0000313" key="4">
    <source>
        <dbReference type="EMBL" id="MFC4826239.1"/>
    </source>
</evidence>
<comment type="caution">
    <text evidence="4">The sequence shown here is derived from an EMBL/GenBank/DDBJ whole genome shotgun (WGS) entry which is preliminary data.</text>
</comment>
<dbReference type="PANTHER" id="PTHR13789:SF309">
    <property type="entry name" value="PUTATIVE (AFU_ORTHOLOGUE AFUA_6G14510)-RELATED"/>
    <property type="match status" value="1"/>
</dbReference>
<dbReference type="Gene3D" id="3.50.50.60">
    <property type="entry name" value="FAD/NAD(P)-binding domain"/>
    <property type="match status" value="1"/>
</dbReference>
<keyword evidence="5" id="KW-1185">Reference proteome</keyword>
<protein>
    <submittedName>
        <fullName evidence="4">FAD-dependent monooxygenase</fullName>
    </submittedName>
</protein>
<organism evidence="4 5">
    <name type="scientific">Halorussus aquaticus</name>
    <dbReference type="NCBI Taxonomy" id="2953748"/>
    <lineage>
        <taxon>Archaea</taxon>
        <taxon>Methanobacteriati</taxon>
        <taxon>Methanobacteriota</taxon>
        <taxon>Stenosarchaea group</taxon>
        <taxon>Halobacteria</taxon>
        <taxon>Halobacteriales</taxon>
        <taxon>Haladaptataceae</taxon>
        <taxon>Halorussus</taxon>
    </lineage>
</organism>
<name>A0ABD5Q6A7_9EURY</name>
<evidence type="ECO:0000259" key="3">
    <source>
        <dbReference type="Pfam" id="PF01494"/>
    </source>
</evidence>
<dbReference type="Pfam" id="PF01494">
    <property type="entry name" value="FAD_binding_3"/>
    <property type="match status" value="1"/>
</dbReference>
<dbReference type="InterPro" id="IPR036188">
    <property type="entry name" value="FAD/NAD-bd_sf"/>
</dbReference>
<dbReference type="PANTHER" id="PTHR13789">
    <property type="entry name" value="MONOOXYGENASE"/>
    <property type="match status" value="1"/>
</dbReference>
<dbReference type="PRINTS" id="PR00420">
    <property type="entry name" value="RNGMNOXGNASE"/>
</dbReference>
<sequence>MSPAAERPNVTVAIVGGGIGGLCAGIALRQRGFDPTIYEATDELRPVGSGIVLRANAMQVLDRLGVADEVADRGVEIGSVRMFDARGRTLMDLDLGYERERFGHGYVYVHRAALQRALVERLSDGPLRLGKECTGVTQSDDEVTLSFADGTEASAPAVVGADGIGSTVRGELFPDASPRPTGVVCYRGVAETTLPASFRETGWQVWGQGTRVGGAAVDDDRVYWFATFGDPLGDPERPEQLLAALADRYRSYPDPVPAVVAATDPDDLVVTELADVPPLATWRDRRVALLGDAAHAPLPYLGQGAGQALEDALALARAFDARGNPRAAFRAYEAARKEKSDRVVAESRRHARAAQLEHRWACWLRNRLFGLVPERATRRQRAAIATLSV</sequence>
<dbReference type="Proteomes" id="UP001595945">
    <property type="component" value="Unassembled WGS sequence"/>
</dbReference>
<dbReference type="InterPro" id="IPR050493">
    <property type="entry name" value="FAD-dep_Monooxygenase_BioMet"/>
</dbReference>
<evidence type="ECO:0000256" key="2">
    <source>
        <dbReference type="ARBA" id="ARBA00023033"/>
    </source>
</evidence>
<dbReference type="EMBL" id="JBHSHT010000002">
    <property type="protein sequence ID" value="MFC4826239.1"/>
    <property type="molecule type" value="Genomic_DNA"/>
</dbReference>
<evidence type="ECO:0000313" key="5">
    <source>
        <dbReference type="Proteomes" id="UP001595945"/>
    </source>
</evidence>
<accession>A0ABD5Q6A7</accession>
<evidence type="ECO:0000256" key="1">
    <source>
        <dbReference type="ARBA" id="ARBA00023002"/>
    </source>
</evidence>
<dbReference type="GeneID" id="73046665"/>
<proteinExistence type="predicted"/>
<dbReference type="AlphaFoldDB" id="A0ABD5Q6A7"/>
<dbReference type="RefSeq" id="WP_254268144.1">
    <property type="nucleotide sequence ID" value="NZ_CP100400.1"/>
</dbReference>
<feature type="domain" description="FAD-binding" evidence="3">
    <location>
        <begin position="10"/>
        <end position="346"/>
    </location>
</feature>
<keyword evidence="2 4" id="KW-0503">Monooxygenase</keyword>
<dbReference type="SUPFAM" id="SSF51905">
    <property type="entry name" value="FAD/NAD(P)-binding domain"/>
    <property type="match status" value="1"/>
</dbReference>
<keyword evidence="1" id="KW-0560">Oxidoreductase</keyword>